<name>A0A9P7BMR7_RHIOR</name>
<evidence type="ECO:0000256" key="9">
    <source>
        <dbReference type="PIRSR" id="PIRSR038084-1"/>
    </source>
</evidence>
<dbReference type="AlphaFoldDB" id="A0A9P7BMR7"/>
<evidence type="ECO:0000256" key="4">
    <source>
        <dbReference type="ARBA" id="ARBA00021268"/>
    </source>
</evidence>
<dbReference type="InterPro" id="IPR013523">
    <property type="entry name" value="Hist_AcTrfase_HAT1_C"/>
</dbReference>
<dbReference type="Gene3D" id="1.10.10.390">
    <property type="match status" value="1"/>
</dbReference>
<keyword evidence="14" id="KW-1185">Reference proteome</keyword>
<keyword evidence="5" id="KW-0808">Transferase</keyword>
<evidence type="ECO:0000256" key="11">
    <source>
        <dbReference type="PIRSR" id="PIRSR038084-3"/>
    </source>
</evidence>
<keyword evidence="7" id="KW-0012">Acyltransferase</keyword>
<evidence type="ECO:0000259" key="12">
    <source>
        <dbReference type="Pfam" id="PF10394"/>
    </source>
</evidence>
<reference evidence="13" key="1">
    <citation type="journal article" date="2020" name="Microb. Genom.">
        <title>Genetic diversity of clinical and environmental Mucorales isolates obtained from an investigation of mucormycosis cases among solid organ transplant recipients.</title>
        <authorList>
            <person name="Nguyen M.H."/>
            <person name="Kaul D."/>
            <person name="Muto C."/>
            <person name="Cheng S.J."/>
            <person name="Richter R.A."/>
            <person name="Bruno V.M."/>
            <person name="Liu G."/>
            <person name="Beyhan S."/>
            <person name="Sundermann A.J."/>
            <person name="Mounaud S."/>
            <person name="Pasculle A.W."/>
            <person name="Nierman W.C."/>
            <person name="Driscoll E."/>
            <person name="Cumbie R."/>
            <person name="Clancy C.J."/>
            <person name="Dupont C.L."/>
        </authorList>
    </citation>
    <scope>NUCLEOTIDE SEQUENCE</scope>
    <source>
        <strain evidence="13">GL11</strain>
    </source>
</reference>
<evidence type="ECO:0000256" key="2">
    <source>
        <dbReference type="ARBA" id="ARBA00010543"/>
    </source>
</evidence>
<proteinExistence type="inferred from homology"/>
<sequence>MEPEIAPHPASTEVVDFADWASNATSVLDIGLVQPQKGNEDSTEPIKATSFNPDFTYPIFGDHETIFGYKDLSIKLQYTSGSLVPYLKVDYSSKYNGSYPIDNITKVLNEHLPKMYLTNQDSFIDSVKTDHIQFKPIGEKIHEYTREVKHGNEHFEIYKSSFSSQKFREYHARMKIFVLLFIEGGSYIEDDDEKWEIFTIFKREGSHESTSYHFVGYILPPYKKQGHGSELYRILYQLFKSRKDVSEITVEDPSEEFADMRDKNDIRYMLEHEGFKGLKAPVSKETLSTLQQEYKLTDRQLHRCIEIYLLSNVDKLNEQDYKTYRLQVKHRLYTFNYDVLQGLEEEERKEKLHETYLNLEDEYHRILELI</sequence>
<dbReference type="Pfam" id="PF10394">
    <property type="entry name" value="Hat1_N"/>
    <property type="match status" value="1"/>
</dbReference>
<feature type="active site" description="Proton donor/acceptor" evidence="9">
    <location>
        <position position="251"/>
    </location>
</feature>
<comment type="catalytic activity">
    <reaction evidence="8">
        <text>L-lysyl-[protein] + acetyl-CoA = N(6)-acetyl-L-lysyl-[protein] + CoA + H(+)</text>
        <dbReference type="Rhea" id="RHEA:45948"/>
        <dbReference type="Rhea" id="RHEA-COMP:9752"/>
        <dbReference type="Rhea" id="RHEA-COMP:10731"/>
        <dbReference type="ChEBI" id="CHEBI:15378"/>
        <dbReference type="ChEBI" id="CHEBI:29969"/>
        <dbReference type="ChEBI" id="CHEBI:57287"/>
        <dbReference type="ChEBI" id="CHEBI:57288"/>
        <dbReference type="ChEBI" id="CHEBI:61930"/>
        <dbReference type="EC" id="2.3.1.48"/>
    </reaction>
</comment>
<dbReference type="OrthoDB" id="10253098at2759"/>
<dbReference type="PIRSF" id="PIRSF038084">
    <property type="entry name" value="HAT-B_cat"/>
    <property type="match status" value="1"/>
</dbReference>
<gene>
    <name evidence="13" type="ORF">G6F64_010820</name>
</gene>
<dbReference type="GO" id="GO:0042393">
    <property type="term" value="F:histone binding"/>
    <property type="evidence" value="ECO:0007669"/>
    <property type="project" value="InterPro"/>
</dbReference>
<protein>
    <recommendedName>
        <fullName evidence="4">Histone acetyltransferase type B catalytic subunit</fullName>
        <ecNumber evidence="3">2.3.1.48</ecNumber>
    </recommendedName>
</protein>
<dbReference type="Proteomes" id="UP000716291">
    <property type="component" value="Unassembled WGS sequence"/>
</dbReference>
<dbReference type="EMBL" id="JAANQT010002374">
    <property type="protein sequence ID" value="KAG1302563.1"/>
    <property type="molecule type" value="Genomic_DNA"/>
</dbReference>
<evidence type="ECO:0000256" key="1">
    <source>
        <dbReference type="ARBA" id="ARBA00004123"/>
    </source>
</evidence>
<dbReference type="Gene3D" id="3.40.630.30">
    <property type="match status" value="2"/>
</dbReference>
<dbReference type="InterPro" id="IPR017380">
    <property type="entry name" value="Hist_AcTrfase_B-typ_cat-su"/>
</dbReference>
<dbReference type="InterPro" id="IPR016181">
    <property type="entry name" value="Acyl_CoA_acyltransferase"/>
</dbReference>
<dbReference type="GO" id="GO:0031509">
    <property type="term" value="P:subtelomeric heterochromatin formation"/>
    <property type="evidence" value="ECO:0007669"/>
    <property type="project" value="InterPro"/>
</dbReference>
<comment type="similarity">
    <text evidence="2">Belongs to the HAT1 family.</text>
</comment>
<feature type="domain" description="Histone acetyl transferase HAT1 N-terminal" evidence="12">
    <location>
        <begin position="20"/>
        <end position="183"/>
    </location>
</feature>
<comment type="subcellular location">
    <subcellularLocation>
        <location evidence="1">Nucleus</location>
    </subcellularLocation>
</comment>
<evidence type="ECO:0000313" key="14">
    <source>
        <dbReference type="Proteomes" id="UP000716291"/>
    </source>
</evidence>
<evidence type="ECO:0000313" key="13">
    <source>
        <dbReference type="EMBL" id="KAG1302563.1"/>
    </source>
</evidence>
<dbReference type="SUPFAM" id="SSF55729">
    <property type="entry name" value="Acyl-CoA N-acyltransferases (Nat)"/>
    <property type="match status" value="1"/>
</dbReference>
<evidence type="ECO:0000256" key="7">
    <source>
        <dbReference type="ARBA" id="ARBA00023315"/>
    </source>
</evidence>
<comment type="caution">
    <text evidence="13">The sequence shown here is derived from an EMBL/GenBank/DDBJ whole genome shotgun (WGS) entry which is preliminary data.</text>
</comment>
<keyword evidence="6" id="KW-0539">Nucleus</keyword>
<dbReference type="GO" id="GO:0004402">
    <property type="term" value="F:histone acetyltransferase activity"/>
    <property type="evidence" value="ECO:0007669"/>
    <property type="project" value="InterPro"/>
</dbReference>
<dbReference type="Pfam" id="PF21184">
    <property type="entry name" value="HAT1_C_fung"/>
    <property type="match status" value="1"/>
</dbReference>
<dbReference type="EC" id="2.3.1.48" evidence="3"/>
<feature type="site" description="Interaction with histone H4 N-terminus" evidence="11">
    <location>
        <position position="195"/>
    </location>
</feature>
<evidence type="ECO:0000256" key="8">
    <source>
        <dbReference type="ARBA" id="ARBA00048017"/>
    </source>
</evidence>
<dbReference type="GO" id="GO:0005634">
    <property type="term" value="C:nucleus"/>
    <property type="evidence" value="ECO:0007669"/>
    <property type="project" value="UniProtKB-SubCell"/>
</dbReference>
<dbReference type="PANTHER" id="PTHR12046">
    <property type="entry name" value="HISTONE ACETYLTRANSFERASE TYPE B CATALYTIC SUBUNIT"/>
    <property type="match status" value="1"/>
</dbReference>
<evidence type="ECO:0000256" key="6">
    <source>
        <dbReference type="ARBA" id="ARBA00023242"/>
    </source>
</evidence>
<evidence type="ECO:0000256" key="5">
    <source>
        <dbReference type="ARBA" id="ARBA00022679"/>
    </source>
</evidence>
<dbReference type="Gene3D" id="3.90.360.10">
    <property type="entry name" value="Histone acetyl transferase 1 (HAT1), N-terminal domain"/>
    <property type="match status" value="1"/>
</dbReference>
<evidence type="ECO:0000256" key="10">
    <source>
        <dbReference type="PIRSR" id="PIRSR038084-2"/>
    </source>
</evidence>
<dbReference type="InterPro" id="IPR019467">
    <property type="entry name" value="Hat1_N"/>
</dbReference>
<organism evidence="13 14">
    <name type="scientific">Rhizopus oryzae</name>
    <name type="common">Mucormycosis agent</name>
    <name type="synonym">Rhizopus arrhizus var. delemar</name>
    <dbReference type="NCBI Taxonomy" id="64495"/>
    <lineage>
        <taxon>Eukaryota</taxon>
        <taxon>Fungi</taxon>
        <taxon>Fungi incertae sedis</taxon>
        <taxon>Mucoromycota</taxon>
        <taxon>Mucoromycotina</taxon>
        <taxon>Mucoromycetes</taxon>
        <taxon>Mucorales</taxon>
        <taxon>Mucorineae</taxon>
        <taxon>Rhizopodaceae</taxon>
        <taxon>Rhizopus</taxon>
    </lineage>
</organism>
<dbReference type="InterPro" id="IPR037113">
    <property type="entry name" value="Hat1_N_sf"/>
</dbReference>
<evidence type="ECO:0000256" key="3">
    <source>
        <dbReference type="ARBA" id="ARBA00013184"/>
    </source>
</evidence>
<accession>A0A9P7BMR7</accession>
<dbReference type="GO" id="GO:0000781">
    <property type="term" value="C:chromosome, telomeric region"/>
    <property type="evidence" value="ECO:0007669"/>
    <property type="project" value="GOC"/>
</dbReference>
<feature type="region of interest" description="Interaction with histone H4 N-terminus" evidence="10">
    <location>
        <begin position="62"/>
        <end position="64"/>
    </location>
</feature>